<name>A0A2K3MHW7_TRIPR</name>
<sequence>MFISSDDKDNRLSNFAENVEVHFAFKKKTEILAKARNLLLECDFSIPQ</sequence>
<evidence type="ECO:0000259" key="1">
    <source>
        <dbReference type="Pfam" id="PF20665"/>
    </source>
</evidence>
<dbReference type="PANTHER" id="PTHR12205">
    <property type="entry name" value="CENTROMERE/KINETOCHORE PROTEIN ZW10"/>
    <property type="match status" value="1"/>
</dbReference>
<dbReference type="GO" id="GO:0006888">
    <property type="term" value="P:endoplasmic reticulum to Golgi vesicle-mediated transport"/>
    <property type="evidence" value="ECO:0007669"/>
    <property type="project" value="TreeGrafter"/>
</dbReference>
<dbReference type="GO" id="GO:0007094">
    <property type="term" value="P:mitotic spindle assembly checkpoint signaling"/>
    <property type="evidence" value="ECO:0007669"/>
    <property type="project" value="TreeGrafter"/>
</dbReference>
<feature type="domain" description="Centromere/kinetochore protein zw10 middle" evidence="1">
    <location>
        <begin position="2"/>
        <end position="39"/>
    </location>
</feature>
<feature type="non-terminal residue" evidence="2">
    <location>
        <position position="48"/>
    </location>
</feature>
<dbReference type="EMBL" id="ASHM01062592">
    <property type="protein sequence ID" value="PNX90364.1"/>
    <property type="molecule type" value="Genomic_DNA"/>
</dbReference>
<dbReference type="Pfam" id="PF20665">
    <property type="entry name" value="Zw10_middle"/>
    <property type="match status" value="1"/>
</dbReference>
<comment type="caution">
    <text evidence="2">The sequence shown here is derived from an EMBL/GenBank/DDBJ whole genome shotgun (WGS) entry which is preliminary data.</text>
</comment>
<evidence type="ECO:0000313" key="2">
    <source>
        <dbReference type="EMBL" id="PNX90364.1"/>
    </source>
</evidence>
<accession>A0A2K3MHW7</accession>
<reference evidence="2 3" key="1">
    <citation type="journal article" date="2014" name="Am. J. Bot.">
        <title>Genome assembly and annotation for red clover (Trifolium pratense; Fabaceae).</title>
        <authorList>
            <person name="Istvanek J."/>
            <person name="Jaros M."/>
            <person name="Krenek A."/>
            <person name="Repkova J."/>
        </authorList>
    </citation>
    <scope>NUCLEOTIDE SEQUENCE [LARGE SCALE GENOMIC DNA]</scope>
    <source>
        <strain evidence="3">cv. Tatra</strain>
        <tissue evidence="2">Young leaves</tissue>
    </source>
</reference>
<gene>
    <name evidence="2" type="ORF">L195_g046488</name>
</gene>
<dbReference type="GO" id="GO:0005737">
    <property type="term" value="C:cytoplasm"/>
    <property type="evidence" value="ECO:0007669"/>
    <property type="project" value="GOC"/>
</dbReference>
<dbReference type="GO" id="GO:1990423">
    <property type="term" value="C:RZZ complex"/>
    <property type="evidence" value="ECO:0007669"/>
    <property type="project" value="TreeGrafter"/>
</dbReference>
<protein>
    <submittedName>
        <fullName evidence="2">Centromere/kinetochore protein zw13</fullName>
    </submittedName>
</protein>
<dbReference type="Proteomes" id="UP000236291">
    <property type="component" value="Unassembled WGS sequence"/>
</dbReference>
<dbReference type="AlphaFoldDB" id="A0A2K3MHW7"/>
<proteinExistence type="predicted"/>
<evidence type="ECO:0000313" key="3">
    <source>
        <dbReference type="Proteomes" id="UP000236291"/>
    </source>
</evidence>
<reference evidence="2 3" key="2">
    <citation type="journal article" date="2017" name="Front. Plant Sci.">
        <title>Gene Classification and Mining of Molecular Markers Useful in Red Clover (Trifolium pratense) Breeding.</title>
        <authorList>
            <person name="Istvanek J."/>
            <person name="Dluhosova J."/>
            <person name="Dluhos P."/>
            <person name="Patkova L."/>
            <person name="Nedelnik J."/>
            <person name="Repkova J."/>
        </authorList>
    </citation>
    <scope>NUCLEOTIDE SEQUENCE [LARGE SCALE GENOMIC DNA]</scope>
    <source>
        <strain evidence="3">cv. Tatra</strain>
        <tissue evidence="2">Young leaves</tissue>
    </source>
</reference>
<dbReference type="PANTHER" id="PTHR12205:SF0">
    <property type="entry name" value="CENTROMERE_KINETOCHORE PROTEIN ZW10 HOMOLOG"/>
    <property type="match status" value="1"/>
</dbReference>
<organism evidence="2 3">
    <name type="scientific">Trifolium pratense</name>
    <name type="common">Red clover</name>
    <dbReference type="NCBI Taxonomy" id="57577"/>
    <lineage>
        <taxon>Eukaryota</taxon>
        <taxon>Viridiplantae</taxon>
        <taxon>Streptophyta</taxon>
        <taxon>Embryophyta</taxon>
        <taxon>Tracheophyta</taxon>
        <taxon>Spermatophyta</taxon>
        <taxon>Magnoliopsida</taxon>
        <taxon>eudicotyledons</taxon>
        <taxon>Gunneridae</taxon>
        <taxon>Pentapetalae</taxon>
        <taxon>rosids</taxon>
        <taxon>fabids</taxon>
        <taxon>Fabales</taxon>
        <taxon>Fabaceae</taxon>
        <taxon>Papilionoideae</taxon>
        <taxon>50 kb inversion clade</taxon>
        <taxon>NPAAA clade</taxon>
        <taxon>Hologalegina</taxon>
        <taxon>IRL clade</taxon>
        <taxon>Trifolieae</taxon>
        <taxon>Trifolium</taxon>
    </lineage>
</organism>
<dbReference type="STRING" id="57577.A0A2K3MHW7"/>
<dbReference type="ExpressionAtlas" id="A0A2K3MHW7">
    <property type="expression patterns" value="baseline"/>
</dbReference>
<dbReference type="InterPro" id="IPR048344">
    <property type="entry name" value="Zw10_middle"/>
</dbReference>